<keyword evidence="1 3" id="KW-0808">Transferase</keyword>
<evidence type="ECO:0000313" key="9">
    <source>
        <dbReference type="EMBL" id="MCH3851550.1"/>
    </source>
</evidence>
<dbReference type="EMBL" id="AACFWJ010000002">
    <property type="protein sequence ID" value="EAK3958873.1"/>
    <property type="molecule type" value="Genomic_DNA"/>
</dbReference>
<evidence type="ECO:0000313" key="10">
    <source>
        <dbReference type="Proteomes" id="UP000358933"/>
    </source>
</evidence>
<dbReference type="HAMAP" id="MF_01589">
    <property type="entry name" value="Cx_SAM_synthase"/>
    <property type="match status" value="1"/>
</dbReference>
<dbReference type="EMBL" id="JAJUOL010000006">
    <property type="protein sequence ID" value="MCH3851550.1"/>
    <property type="molecule type" value="Genomic_DNA"/>
</dbReference>
<keyword evidence="2 3" id="KW-0949">S-adenosyl-L-methionine</keyword>
<accession>A0A2U0QSX1</accession>
<evidence type="ECO:0000313" key="11">
    <source>
        <dbReference type="Proteomes" id="UP000392616"/>
    </source>
</evidence>
<evidence type="ECO:0000313" key="6">
    <source>
        <dbReference type="EMBL" id="EAK3958873.1"/>
    </source>
</evidence>
<comment type="caution">
    <text evidence="8">The sequence shown here is derived from an EMBL/GenBank/DDBJ whole genome shotgun (WGS) entry which is preliminary data.</text>
</comment>
<reference evidence="6 12" key="2">
    <citation type="submission" date="2018-05" db="EMBL/GenBank/DDBJ databases">
        <authorList>
            <consortium name="PulseNet: The National Subtyping Network for Foodborne Disease Surveillance"/>
            <person name="Tarr C.L."/>
            <person name="Trees E."/>
            <person name="Katz L.S."/>
            <person name="Carleton-Romer H.A."/>
            <person name="Stroika S."/>
            <person name="Kucerova Z."/>
            <person name="Roache K.F."/>
            <person name="Sabol A.L."/>
            <person name="Besser J."/>
            <person name="Gerner-Smidt P."/>
        </authorList>
    </citation>
    <scope>NUCLEOTIDE SEQUENCE [LARGE SCALE GENOMIC DNA]</scope>
    <source>
        <strain evidence="6 12">PNUSAC003589</strain>
    </source>
</reference>
<dbReference type="GO" id="GO:0016743">
    <property type="term" value="F:carboxyl- or carbamoyltransferase activity"/>
    <property type="evidence" value="ECO:0007669"/>
    <property type="project" value="UniProtKB-UniRule"/>
</dbReference>
<dbReference type="EC" id="2.1.3.-" evidence="3"/>
<comment type="function">
    <text evidence="3">Catalyzes the conversion of S-adenosyl-L-methionine (SAM) to carboxy-S-adenosyl-L-methionine (Cx-SAM).</text>
</comment>
<reference evidence="9" key="4">
    <citation type="submission" date="2021-12" db="EMBL/GenBank/DDBJ databases">
        <title>Prevalence of phenicol resistance gene fexA in Campylobacter isolated from poultry supply chain.</title>
        <authorList>
            <person name="Tang B."/>
            <person name="Zheng X."/>
            <person name="Lin J."/>
            <person name="Lin R."/>
            <person name="Yang H."/>
            <person name="Shen Z."/>
            <person name="Xia F."/>
        </authorList>
    </citation>
    <scope>NUCLEOTIDE SEQUENCE</scope>
    <source>
        <strain evidence="9">CJHN2011004</strain>
    </source>
</reference>
<comment type="catalytic activity">
    <reaction evidence="3">
        <text>prephenate + S-adenosyl-L-methionine = carboxy-S-adenosyl-L-methionine + 3-phenylpyruvate + H2O</text>
        <dbReference type="Rhea" id="RHEA:51692"/>
        <dbReference type="ChEBI" id="CHEBI:15377"/>
        <dbReference type="ChEBI" id="CHEBI:18005"/>
        <dbReference type="ChEBI" id="CHEBI:29934"/>
        <dbReference type="ChEBI" id="CHEBI:59789"/>
        <dbReference type="ChEBI" id="CHEBI:134278"/>
    </reaction>
</comment>
<dbReference type="SUPFAM" id="SSF53335">
    <property type="entry name" value="S-adenosyl-L-methionine-dependent methyltransferases"/>
    <property type="match status" value="1"/>
</dbReference>
<dbReference type="EMBL" id="AACHYE010000018">
    <property type="protein sequence ID" value="EAK6413985.1"/>
    <property type="molecule type" value="Genomic_DNA"/>
</dbReference>
<dbReference type="InterPro" id="IPR005271">
    <property type="entry name" value="CmoA"/>
</dbReference>
<feature type="binding site" evidence="3 4">
    <location>
        <position position="36"/>
    </location>
    <ligand>
        <name>S-adenosyl-L-methionine</name>
        <dbReference type="ChEBI" id="CHEBI:59789"/>
    </ligand>
</feature>
<evidence type="ECO:0000259" key="5">
    <source>
        <dbReference type="Pfam" id="PF13649"/>
    </source>
</evidence>
<sequence>MMKDELFKQSPKKQFEFDKSVASVFDDMINRSVPFYRENLELCGNLLAKILPTNASVCDLGCSSANFLIFLANLRKDFKLFGVDNSASMLEVAKSKAKAYGLDISFFEANLCEFDFFTCDVFVANYTMQFIRPPKRQELLDQIYKNLNSKGILIMSEKILYEDAFLSKNIIELYADYKEKQGYSKFEIAAKREALENVLIPYSQKENLNMLEKAGFKKIESIFKWANFETFIAFKD</sequence>
<dbReference type="CDD" id="cd02440">
    <property type="entry name" value="AdoMet_MTases"/>
    <property type="match status" value="1"/>
</dbReference>
<gene>
    <name evidence="3 8" type="primary">cmoA</name>
    <name evidence="7" type="ORF">B7A03_08200</name>
    <name evidence="6" type="ORF">C1418_03340</name>
    <name evidence="8" type="ORF">E7N58_00185</name>
    <name evidence="9" type="ORF">LZC39_05420</name>
</gene>
<dbReference type="AlphaFoldDB" id="A0A2U0QSX1"/>
<comment type="similarity">
    <text evidence="3">Belongs to the class I-like SAM-binding methyltransferase superfamily. Cx-SAM synthase family.</text>
</comment>
<feature type="binding site" evidence="3 4">
    <location>
        <position position="125"/>
    </location>
    <ligand>
        <name>S-adenosyl-L-methionine</name>
        <dbReference type="ChEBI" id="CHEBI:59789"/>
    </ligand>
</feature>
<evidence type="ECO:0000313" key="8">
    <source>
        <dbReference type="EMBL" id="EAK8192609.1"/>
    </source>
</evidence>
<dbReference type="Proteomes" id="UP000392616">
    <property type="component" value="Unassembled WGS sequence"/>
</dbReference>
<evidence type="ECO:0000313" key="7">
    <source>
        <dbReference type="EMBL" id="EAK6413985.1"/>
    </source>
</evidence>
<evidence type="ECO:0000256" key="3">
    <source>
        <dbReference type="HAMAP-Rule" id="MF_01589"/>
    </source>
</evidence>
<proteinExistence type="inferred from homology"/>
<feature type="binding site" evidence="3 4">
    <location>
        <begin position="84"/>
        <end position="85"/>
    </location>
    <ligand>
        <name>S-adenosyl-L-methionine</name>
        <dbReference type="ChEBI" id="CHEBI:59789"/>
    </ligand>
</feature>
<protein>
    <recommendedName>
        <fullName evidence="3">Carboxy-S-adenosyl-L-methionine synthase</fullName>
        <shortName evidence="3">Cx-SAM synthase</shortName>
        <ecNumber evidence="3">2.1.3.-</ecNumber>
    </recommendedName>
</protein>
<dbReference type="PANTHER" id="PTHR43861:SF2">
    <property type="entry name" value="CARBOXY-S-ADENOSYL-L-METHIONINE SYNTHASE"/>
    <property type="match status" value="1"/>
</dbReference>
<organism evidence="8 10">
    <name type="scientific">Campylobacter jejuni</name>
    <dbReference type="NCBI Taxonomy" id="197"/>
    <lineage>
        <taxon>Bacteria</taxon>
        <taxon>Pseudomonadati</taxon>
        <taxon>Campylobacterota</taxon>
        <taxon>Epsilonproteobacteria</taxon>
        <taxon>Campylobacterales</taxon>
        <taxon>Campylobacteraceae</taxon>
        <taxon>Campylobacter</taxon>
    </lineage>
</organism>
<name>A0A2U0QSX1_CAMJU</name>
<dbReference type="InterPro" id="IPR041698">
    <property type="entry name" value="Methyltransf_25"/>
</dbReference>
<dbReference type="EMBL" id="AACJKW010000001">
    <property type="protein sequence ID" value="EAK8192609.1"/>
    <property type="molecule type" value="Genomic_DNA"/>
</dbReference>
<evidence type="ECO:0000313" key="12">
    <source>
        <dbReference type="Proteomes" id="UP000410873"/>
    </source>
</evidence>
<reference evidence="8 10" key="3">
    <citation type="submission" date="2019-04" db="EMBL/GenBank/DDBJ databases">
        <authorList>
            <person name="Ashton P.M."/>
            <person name="Dallman T."/>
            <person name="Nair S."/>
            <person name="De Pinna E."/>
            <person name="Peters T."/>
            <person name="Grant K."/>
        </authorList>
    </citation>
    <scope>NUCLEOTIDE SEQUENCE [LARGE SCALE GENOMIC DNA]</scope>
    <source>
        <strain evidence="8 10">OXC2299</strain>
    </source>
</reference>
<feature type="domain" description="Methyltransferase" evidence="5">
    <location>
        <begin position="57"/>
        <end position="151"/>
    </location>
</feature>
<dbReference type="Proteomes" id="UP000410873">
    <property type="component" value="Unassembled WGS sequence"/>
</dbReference>
<comment type="caution">
    <text evidence="3">Lacks conserved residue(s) required for the propagation of feature annotation.</text>
</comment>
<evidence type="ECO:0000256" key="4">
    <source>
        <dbReference type="PIRSR" id="PIRSR006325-1"/>
    </source>
</evidence>
<feature type="binding site" evidence="3">
    <location>
        <position position="192"/>
    </location>
    <ligand>
        <name>S-adenosyl-L-methionine</name>
        <dbReference type="ChEBI" id="CHEBI:59789"/>
    </ligand>
</feature>
<dbReference type="Proteomes" id="UP000358933">
    <property type="component" value="Unassembled WGS sequence"/>
</dbReference>
<dbReference type="PIRSF" id="PIRSF006325">
    <property type="entry name" value="MeTrfase_bac"/>
    <property type="match status" value="1"/>
</dbReference>
<dbReference type="GO" id="GO:0002098">
    <property type="term" value="P:tRNA wobble uridine modification"/>
    <property type="evidence" value="ECO:0007669"/>
    <property type="project" value="InterPro"/>
</dbReference>
<dbReference type="Gene3D" id="3.40.50.150">
    <property type="entry name" value="Vaccinia Virus protein VP39"/>
    <property type="match status" value="1"/>
</dbReference>
<dbReference type="RefSeq" id="WP_002859101.1">
    <property type="nucleotide sequence ID" value="NZ_AACERE020000005.1"/>
</dbReference>
<evidence type="ECO:0000256" key="1">
    <source>
        <dbReference type="ARBA" id="ARBA00022679"/>
    </source>
</evidence>
<dbReference type="Pfam" id="PF13649">
    <property type="entry name" value="Methyltransf_25"/>
    <property type="match status" value="1"/>
</dbReference>
<dbReference type="InterPro" id="IPR029063">
    <property type="entry name" value="SAM-dependent_MTases_sf"/>
</dbReference>
<dbReference type="PANTHER" id="PTHR43861">
    <property type="entry name" value="TRANS-ACONITATE 2-METHYLTRANSFERASE-RELATED"/>
    <property type="match status" value="1"/>
</dbReference>
<evidence type="ECO:0000256" key="2">
    <source>
        <dbReference type="ARBA" id="ARBA00022691"/>
    </source>
</evidence>
<dbReference type="GO" id="GO:1904047">
    <property type="term" value="F:S-adenosyl-L-methionine binding"/>
    <property type="evidence" value="ECO:0007669"/>
    <property type="project" value="UniProtKB-UniRule"/>
</dbReference>
<reference evidence="7 11" key="1">
    <citation type="submission" date="2018-05" db="EMBL/GenBank/DDBJ databases">
        <authorList>
            <consortium name="NARMS: The National Antimicrobial Resistance Monitoring System"/>
        </authorList>
    </citation>
    <scope>NUCLEOTIDE SEQUENCE [LARGE SCALE GENOMIC DNA]</scope>
    <source>
        <strain evidence="7 11">CVM N62988</strain>
    </source>
</reference>
<dbReference type="NCBIfam" id="TIGR00740">
    <property type="entry name" value="carboxy-S-adenosyl-L-methionine synthase CmoA"/>
    <property type="match status" value="1"/>
</dbReference>
<dbReference type="Proteomes" id="UP001199644">
    <property type="component" value="Unassembled WGS sequence"/>
</dbReference>
<feature type="binding site" evidence="3 4">
    <location>
        <begin position="61"/>
        <end position="63"/>
    </location>
    <ligand>
        <name>S-adenosyl-L-methionine</name>
        <dbReference type="ChEBI" id="CHEBI:59789"/>
    </ligand>
</feature>